<evidence type="ECO:0000256" key="7">
    <source>
        <dbReference type="ARBA" id="ARBA00022723"/>
    </source>
</evidence>
<evidence type="ECO:0000256" key="6">
    <source>
        <dbReference type="ARBA" id="ARBA00022692"/>
    </source>
</evidence>
<evidence type="ECO:0000256" key="4">
    <source>
        <dbReference type="ARBA" id="ARBA00022475"/>
    </source>
</evidence>
<dbReference type="Pfam" id="PF02322">
    <property type="entry name" value="Cyt_bd_oxida_II"/>
    <property type="match status" value="1"/>
</dbReference>
<evidence type="ECO:0000256" key="11">
    <source>
        <dbReference type="ARBA" id="ARBA00023136"/>
    </source>
</evidence>
<dbReference type="Proteomes" id="UP000319209">
    <property type="component" value="Chromosome"/>
</dbReference>
<evidence type="ECO:0000256" key="1">
    <source>
        <dbReference type="ARBA" id="ARBA00004651"/>
    </source>
</evidence>
<dbReference type="OrthoDB" id="9776710at2"/>
<evidence type="ECO:0000313" key="13">
    <source>
        <dbReference type="EMBL" id="QDO94599.1"/>
    </source>
</evidence>
<name>A0A516GSW1_9FLAO</name>
<keyword evidence="11 12" id="KW-0472">Membrane</keyword>
<reference evidence="13 14" key="1">
    <citation type="submission" date="2019-07" db="EMBL/GenBank/DDBJ databases">
        <title>Genome sequencing for Formosa sp. PS13.</title>
        <authorList>
            <person name="Park S.-J."/>
        </authorList>
    </citation>
    <scope>NUCLEOTIDE SEQUENCE [LARGE SCALE GENOMIC DNA]</scope>
    <source>
        <strain evidence="13 14">PS13</strain>
    </source>
</reference>
<evidence type="ECO:0000256" key="2">
    <source>
        <dbReference type="ARBA" id="ARBA00007543"/>
    </source>
</evidence>
<feature type="transmembrane region" description="Helical" evidence="12">
    <location>
        <begin position="177"/>
        <end position="200"/>
    </location>
</feature>
<dbReference type="PIRSF" id="PIRSF000267">
    <property type="entry name" value="Cyt_oxidse_sub2"/>
    <property type="match status" value="1"/>
</dbReference>
<dbReference type="AlphaFoldDB" id="A0A516GSW1"/>
<evidence type="ECO:0000256" key="10">
    <source>
        <dbReference type="ARBA" id="ARBA00023004"/>
    </source>
</evidence>
<keyword evidence="10" id="KW-0408">Iron</keyword>
<comment type="subcellular location">
    <subcellularLocation>
        <location evidence="1">Cell membrane</location>
        <topology evidence="1">Multi-pass membrane protein</topology>
    </subcellularLocation>
</comment>
<keyword evidence="4" id="KW-1003">Cell membrane</keyword>
<evidence type="ECO:0000256" key="5">
    <source>
        <dbReference type="ARBA" id="ARBA00022617"/>
    </source>
</evidence>
<gene>
    <name evidence="13" type="primary">cydB</name>
    <name evidence="13" type="ORF">FNB79_11695</name>
</gene>
<dbReference type="GO" id="GO:0046872">
    <property type="term" value="F:metal ion binding"/>
    <property type="evidence" value="ECO:0007669"/>
    <property type="project" value="UniProtKB-KW"/>
</dbReference>
<feature type="transmembrane region" description="Helical" evidence="12">
    <location>
        <begin position="276"/>
        <end position="299"/>
    </location>
</feature>
<protein>
    <submittedName>
        <fullName evidence="13">Cytochrome d ubiquinol oxidase subunit II</fullName>
    </submittedName>
</protein>
<keyword evidence="7" id="KW-0479">Metal-binding</keyword>
<keyword evidence="3" id="KW-0813">Transport</keyword>
<dbReference type="RefSeq" id="WP_143381483.1">
    <property type="nucleotide sequence ID" value="NZ_CP041637.1"/>
</dbReference>
<evidence type="ECO:0000256" key="3">
    <source>
        <dbReference type="ARBA" id="ARBA00022448"/>
    </source>
</evidence>
<feature type="transmembrane region" description="Helical" evidence="12">
    <location>
        <begin position="54"/>
        <end position="74"/>
    </location>
</feature>
<comment type="similarity">
    <text evidence="2">Belongs to the cytochrome ubiquinol oxidase subunit 2 family.</text>
</comment>
<dbReference type="KEGG" id="fop:FNB79_11695"/>
<feature type="transmembrane region" description="Helical" evidence="12">
    <location>
        <begin position="80"/>
        <end position="100"/>
    </location>
</feature>
<dbReference type="InterPro" id="IPR003317">
    <property type="entry name" value="Cyt-d_oxidase_su2"/>
</dbReference>
<dbReference type="GO" id="GO:0009055">
    <property type="term" value="F:electron transfer activity"/>
    <property type="evidence" value="ECO:0007669"/>
    <property type="project" value="TreeGrafter"/>
</dbReference>
<keyword evidence="5" id="KW-0349">Heme</keyword>
<evidence type="ECO:0000313" key="14">
    <source>
        <dbReference type="Proteomes" id="UP000319209"/>
    </source>
</evidence>
<feature type="transmembrane region" description="Helical" evidence="12">
    <location>
        <begin position="212"/>
        <end position="235"/>
    </location>
</feature>
<dbReference type="GO" id="GO:0005886">
    <property type="term" value="C:plasma membrane"/>
    <property type="evidence" value="ECO:0007669"/>
    <property type="project" value="UniProtKB-SubCell"/>
</dbReference>
<feature type="transmembrane region" description="Helical" evidence="12">
    <location>
        <begin position="6"/>
        <end position="33"/>
    </location>
</feature>
<proteinExistence type="inferred from homology"/>
<organism evidence="13 14">
    <name type="scientific">Formosa sediminum</name>
    <dbReference type="NCBI Taxonomy" id="2594004"/>
    <lineage>
        <taxon>Bacteria</taxon>
        <taxon>Pseudomonadati</taxon>
        <taxon>Bacteroidota</taxon>
        <taxon>Flavobacteriia</taxon>
        <taxon>Flavobacteriales</taxon>
        <taxon>Flavobacteriaceae</taxon>
        <taxon>Formosa</taxon>
    </lineage>
</organism>
<sequence>MELFWYIVLMTMLAVYVILDGYDFGAGIVHLFFSKTEQDKKAITNAIGPFWDANEVWLIASGGVLFFAFPTLYASSFSGFYLPLMMILWLLIFRAIGLELRGQVHNKMWEAVWDKAFGISSLLLALFFGVALGNVVRGVNLGGVVDGVSTHEAHYFFLPLWNPSFSPHSEELGVIDWFTLLLGIISVVALTIHGANWIIYKTNSDLNEKLKTVVFNLNIALVALVIISVTIWHIIEPNPFHNFIKTPMLWIFPLIMLTGLFGTFKVKSFKKHGIGFLFSSLFLLGGLTSTVASIFPKVLPSTNNINPDLTLYNVAAHEYGLNIGIYWFAIAVVLVAAYMFIQYKVFSGKMDDVGYGEH</sequence>
<dbReference type="PANTHER" id="PTHR43141">
    <property type="entry name" value="CYTOCHROME BD2 SUBUNIT II"/>
    <property type="match status" value="1"/>
</dbReference>
<dbReference type="GO" id="GO:0070069">
    <property type="term" value="C:cytochrome complex"/>
    <property type="evidence" value="ECO:0007669"/>
    <property type="project" value="TreeGrafter"/>
</dbReference>
<evidence type="ECO:0000256" key="12">
    <source>
        <dbReference type="SAM" id="Phobius"/>
    </source>
</evidence>
<evidence type="ECO:0000256" key="8">
    <source>
        <dbReference type="ARBA" id="ARBA00022982"/>
    </source>
</evidence>
<feature type="transmembrane region" description="Helical" evidence="12">
    <location>
        <begin position="112"/>
        <end position="132"/>
    </location>
</feature>
<feature type="transmembrane region" description="Helical" evidence="12">
    <location>
        <begin position="247"/>
        <end position="264"/>
    </location>
</feature>
<dbReference type="PANTHER" id="PTHR43141:SF5">
    <property type="entry name" value="CYTOCHROME BD-I UBIQUINOL OXIDASE SUBUNIT 2"/>
    <property type="match status" value="1"/>
</dbReference>
<evidence type="ECO:0000256" key="9">
    <source>
        <dbReference type="ARBA" id="ARBA00022989"/>
    </source>
</evidence>
<keyword evidence="9 12" id="KW-1133">Transmembrane helix</keyword>
<keyword evidence="6 12" id="KW-0812">Transmembrane</keyword>
<dbReference type="GO" id="GO:0016682">
    <property type="term" value="F:oxidoreductase activity, acting on diphenols and related substances as donors, oxygen as acceptor"/>
    <property type="evidence" value="ECO:0007669"/>
    <property type="project" value="TreeGrafter"/>
</dbReference>
<keyword evidence="14" id="KW-1185">Reference proteome</keyword>
<dbReference type="GO" id="GO:0019646">
    <property type="term" value="P:aerobic electron transport chain"/>
    <property type="evidence" value="ECO:0007669"/>
    <property type="project" value="TreeGrafter"/>
</dbReference>
<feature type="transmembrane region" description="Helical" evidence="12">
    <location>
        <begin position="319"/>
        <end position="341"/>
    </location>
</feature>
<dbReference type="EMBL" id="CP041637">
    <property type="protein sequence ID" value="QDO94599.1"/>
    <property type="molecule type" value="Genomic_DNA"/>
</dbReference>
<dbReference type="NCBIfam" id="TIGR00203">
    <property type="entry name" value="cydB"/>
    <property type="match status" value="1"/>
</dbReference>
<keyword evidence="8" id="KW-0249">Electron transport</keyword>
<accession>A0A516GSW1</accession>